<evidence type="ECO:0000313" key="1">
    <source>
        <dbReference type="EMBL" id="ERJ59783.1"/>
    </source>
</evidence>
<accession>U2JAU4</accession>
<gene>
    <name evidence="1" type="ORF">M472_13490</name>
</gene>
<keyword evidence="2" id="KW-1185">Reference proteome</keyword>
<comment type="caution">
    <text evidence="1">The sequence shown here is derived from an EMBL/GenBank/DDBJ whole genome shotgun (WGS) entry which is preliminary data.</text>
</comment>
<dbReference type="Proteomes" id="UP000016584">
    <property type="component" value="Unassembled WGS sequence"/>
</dbReference>
<sequence>MIIFIRNLIFVILALVDVFKRDFSKKHRQHLTDPIDAFPTHLRFYYLFHRITQQLSFKQKGCINIFIQPFCYPQIYLFITSG</sequence>
<dbReference type="EMBL" id="ATDL01000014">
    <property type="protein sequence ID" value="ERJ59783.1"/>
    <property type="molecule type" value="Genomic_DNA"/>
</dbReference>
<protein>
    <submittedName>
        <fullName evidence="1">Uncharacterized protein</fullName>
    </submittedName>
</protein>
<name>U2JAU4_9SPHI</name>
<evidence type="ECO:0000313" key="2">
    <source>
        <dbReference type="Proteomes" id="UP000016584"/>
    </source>
</evidence>
<reference evidence="1 2" key="1">
    <citation type="journal article" date="2013" name="Genome Announc.">
        <title>The Draft Genome Sequence of Sphingomonas paucimobilis Strain HER1398 (Proteobacteria), Host to the Giant PAU Phage, Indicates That It Is a Member of the Genus Sphingobacterium (Bacteroidetes).</title>
        <authorList>
            <person name="White R.A.III."/>
            <person name="Suttle C.A."/>
        </authorList>
    </citation>
    <scope>NUCLEOTIDE SEQUENCE [LARGE SCALE GENOMIC DNA]</scope>
    <source>
        <strain evidence="1 2">HER1398</strain>
    </source>
</reference>
<dbReference type="AlphaFoldDB" id="U2JAU4"/>
<proteinExistence type="predicted"/>
<organism evidence="1 2">
    <name type="scientific">Sphingobacterium paucimobilis HER1398</name>
    <dbReference type="NCBI Taxonomy" id="1346330"/>
    <lineage>
        <taxon>Bacteria</taxon>
        <taxon>Pseudomonadati</taxon>
        <taxon>Bacteroidota</taxon>
        <taxon>Sphingobacteriia</taxon>
        <taxon>Sphingobacteriales</taxon>
        <taxon>Sphingobacteriaceae</taxon>
        <taxon>Sphingobacterium</taxon>
    </lineage>
</organism>